<dbReference type="AlphaFoldDB" id="A0A9P6GAD7"/>
<dbReference type="Proteomes" id="UP000756921">
    <property type="component" value="Unassembled WGS sequence"/>
</dbReference>
<evidence type="ECO:0000256" key="1">
    <source>
        <dbReference type="SAM" id="MobiDB-lite"/>
    </source>
</evidence>
<reference evidence="2" key="1">
    <citation type="journal article" date="2020" name="Mol. Plant Microbe Interact.">
        <title>Genome Sequence of the Biocontrol Agent Coniothyrium minitans strain Conio (IMI 134523).</title>
        <authorList>
            <person name="Patel D."/>
            <person name="Shittu T.A."/>
            <person name="Baroncelli R."/>
            <person name="Muthumeenakshi S."/>
            <person name="Osborne T.H."/>
            <person name="Janganan T.K."/>
            <person name="Sreenivasaprasad S."/>
        </authorList>
    </citation>
    <scope>NUCLEOTIDE SEQUENCE</scope>
    <source>
        <strain evidence="2">Conio</strain>
    </source>
</reference>
<proteinExistence type="predicted"/>
<evidence type="ECO:0000313" key="3">
    <source>
        <dbReference type="Proteomes" id="UP000756921"/>
    </source>
</evidence>
<dbReference type="EMBL" id="WJXW01000012">
    <property type="protein sequence ID" value="KAF9731551.1"/>
    <property type="molecule type" value="Genomic_DNA"/>
</dbReference>
<organism evidence="2 3">
    <name type="scientific">Paraphaeosphaeria minitans</name>
    <dbReference type="NCBI Taxonomy" id="565426"/>
    <lineage>
        <taxon>Eukaryota</taxon>
        <taxon>Fungi</taxon>
        <taxon>Dikarya</taxon>
        <taxon>Ascomycota</taxon>
        <taxon>Pezizomycotina</taxon>
        <taxon>Dothideomycetes</taxon>
        <taxon>Pleosporomycetidae</taxon>
        <taxon>Pleosporales</taxon>
        <taxon>Massarineae</taxon>
        <taxon>Didymosphaeriaceae</taxon>
        <taxon>Paraphaeosphaeria</taxon>
    </lineage>
</organism>
<accession>A0A9P6GAD7</accession>
<feature type="compositionally biased region" description="Polar residues" evidence="1">
    <location>
        <begin position="31"/>
        <end position="46"/>
    </location>
</feature>
<protein>
    <submittedName>
        <fullName evidence="2">Uncharacterized protein</fullName>
    </submittedName>
</protein>
<sequence>MASALGHVDVSDVSTLDNSLSHHVDVSDVSTLHNGLSSTSPTSRPAQQPLAPPRGPGSTMYLYLVETRPGGSRKWARNHMSNVGKGIMNGHLS</sequence>
<evidence type="ECO:0000313" key="2">
    <source>
        <dbReference type="EMBL" id="KAF9731551.1"/>
    </source>
</evidence>
<gene>
    <name evidence="2" type="ORF">PMIN01_10568</name>
</gene>
<feature type="region of interest" description="Disordered" evidence="1">
    <location>
        <begin position="23"/>
        <end position="59"/>
    </location>
</feature>
<keyword evidence="3" id="KW-1185">Reference proteome</keyword>
<comment type="caution">
    <text evidence="2">The sequence shown here is derived from an EMBL/GenBank/DDBJ whole genome shotgun (WGS) entry which is preliminary data.</text>
</comment>
<name>A0A9P6GAD7_9PLEO</name>